<gene>
    <name evidence="6" type="primary">glpR_2</name>
    <name evidence="6" type="ORF">NTH_04179</name>
</gene>
<dbReference type="InterPro" id="IPR036390">
    <property type="entry name" value="WH_DNA-bd_sf"/>
</dbReference>
<dbReference type="Gene3D" id="1.10.10.10">
    <property type="entry name" value="Winged helix-like DNA-binding domain superfamily/Winged helix DNA-binding domain"/>
    <property type="match status" value="1"/>
</dbReference>
<evidence type="ECO:0000256" key="3">
    <source>
        <dbReference type="ARBA" id="ARBA00023163"/>
    </source>
</evidence>
<evidence type="ECO:0000313" key="7">
    <source>
        <dbReference type="Proteomes" id="UP001342418"/>
    </source>
</evidence>
<keyword evidence="7" id="KW-1185">Reference proteome</keyword>
<keyword evidence="6" id="KW-0614">Plasmid</keyword>
<feature type="compositionally biased region" description="Basic and acidic residues" evidence="4">
    <location>
        <begin position="256"/>
        <end position="268"/>
    </location>
</feature>
<dbReference type="Proteomes" id="UP001342418">
    <property type="component" value="Plasmid p1536_1"/>
</dbReference>
<proteinExistence type="predicted"/>
<keyword evidence="1" id="KW-0805">Transcription regulation</keyword>
<evidence type="ECO:0000256" key="2">
    <source>
        <dbReference type="ARBA" id="ARBA00023125"/>
    </source>
</evidence>
<dbReference type="SUPFAM" id="SSF100950">
    <property type="entry name" value="NagB/RpiA/CoA transferase-like"/>
    <property type="match status" value="1"/>
</dbReference>
<evidence type="ECO:0000256" key="4">
    <source>
        <dbReference type="SAM" id="MobiDB-lite"/>
    </source>
</evidence>
<dbReference type="InterPro" id="IPR050313">
    <property type="entry name" value="Carb_Metab_HTH_regulators"/>
</dbReference>
<dbReference type="SMART" id="SM00420">
    <property type="entry name" value="HTH_DEOR"/>
    <property type="match status" value="1"/>
</dbReference>
<dbReference type="RefSeq" id="WP_338532127.1">
    <property type="nucleotide sequence ID" value="NZ_CP030942.1"/>
</dbReference>
<dbReference type="PANTHER" id="PTHR30363:SF44">
    <property type="entry name" value="AGA OPERON TRANSCRIPTIONAL REPRESSOR-RELATED"/>
    <property type="match status" value="1"/>
</dbReference>
<dbReference type="InterPro" id="IPR036388">
    <property type="entry name" value="WH-like_DNA-bd_sf"/>
</dbReference>
<reference evidence="6 7" key="1">
    <citation type="submission" date="2018-07" db="EMBL/GenBank/DDBJ databases">
        <title>Genome sequence of Nitratireductor thuwali#1536.</title>
        <authorList>
            <person name="Michoud G."/>
            <person name="Merlino G."/>
            <person name="Sefrji F.O."/>
            <person name="Daffonchio D."/>
        </authorList>
    </citation>
    <scope>NUCLEOTIDE SEQUENCE [LARGE SCALE GENOMIC DNA]</scope>
    <source>
        <strain evidence="6 7">Nit1536</strain>
        <plasmid evidence="6 7">p1536_1</plasmid>
    </source>
</reference>
<dbReference type="InterPro" id="IPR018356">
    <property type="entry name" value="Tscrpt_reg_HTH_DeoR_CS"/>
</dbReference>
<evidence type="ECO:0000259" key="5">
    <source>
        <dbReference type="PROSITE" id="PS51000"/>
    </source>
</evidence>
<feature type="domain" description="HTH deoR-type" evidence="5">
    <location>
        <begin position="6"/>
        <end position="61"/>
    </location>
</feature>
<keyword evidence="2" id="KW-0238">DNA-binding</keyword>
<accession>A0ABY5MQA9</accession>
<evidence type="ECO:0000313" key="6">
    <source>
        <dbReference type="EMBL" id="UUP19667.1"/>
    </source>
</evidence>
<evidence type="ECO:0000256" key="1">
    <source>
        <dbReference type="ARBA" id="ARBA00023015"/>
    </source>
</evidence>
<geneLocation type="plasmid" evidence="6 7">
    <name>p1536_1</name>
</geneLocation>
<dbReference type="InterPro" id="IPR001034">
    <property type="entry name" value="DeoR_HTH"/>
</dbReference>
<dbReference type="PRINTS" id="PR00037">
    <property type="entry name" value="HTHLACR"/>
</dbReference>
<dbReference type="Pfam" id="PF08220">
    <property type="entry name" value="HTH_DeoR"/>
    <property type="match status" value="1"/>
</dbReference>
<organism evidence="6 7">
    <name type="scientific">Nitratireductor thuwali</name>
    <dbReference type="NCBI Taxonomy" id="2267699"/>
    <lineage>
        <taxon>Bacteria</taxon>
        <taxon>Pseudomonadati</taxon>
        <taxon>Pseudomonadota</taxon>
        <taxon>Alphaproteobacteria</taxon>
        <taxon>Hyphomicrobiales</taxon>
        <taxon>Phyllobacteriaceae</taxon>
        <taxon>Nitratireductor</taxon>
    </lineage>
</organism>
<dbReference type="Pfam" id="PF00455">
    <property type="entry name" value="DeoRC"/>
    <property type="match status" value="1"/>
</dbReference>
<dbReference type="InterPro" id="IPR014036">
    <property type="entry name" value="DeoR-like_C"/>
</dbReference>
<name>A0ABY5MQA9_9HYPH</name>
<dbReference type="InterPro" id="IPR037171">
    <property type="entry name" value="NagB/RpiA_transferase-like"/>
</dbReference>
<sequence length="275" mass="29605">MLRLTAASRQQALAEMIGAGTGITISDVAESYGVSTETIRRDLLQLEKNGLIKRVHGGAMPVGREAPVALRMQENAVEKRRIAKLVPPLLTTDQWVFITGGSTTLEVAKELSYGPSLSVLTNMPAIAEALQGPARHKVVLTGGEYASEDGALIGSQVLDAIDECVFDASIIGVYGFDESYGLLEAEKYYQRLKQRIVARSRKAIFVADRSKFGSSGKYCSVPLDRIGTLVTDAAPPASLAARLREAGVRTIHHEVARRQEADAPEHTGMEGGQND</sequence>
<dbReference type="SMART" id="SM01134">
    <property type="entry name" value="DeoRC"/>
    <property type="match status" value="1"/>
</dbReference>
<protein>
    <submittedName>
        <fullName evidence="6">Glycerol-3-phosphate regulon repressor</fullName>
    </submittedName>
</protein>
<dbReference type="PANTHER" id="PTHR30363">
    <property type="entry name" value="HTH-TYPE TRANSCRIPTIONAL REGULATOR SRLR-RELATED"/>
    <property type="match status" value="1"/>
</dbReference>
<dbReference type="EMBL" id="CP030942">
    <property type="protein sequence ID" value="UUP19667.1"/>
    <property type="molecule type" value="Genomic_DNA"/>
</dbReference>
<feature type="region of interest" description="Disordered" evidence="4">
    <location>
        <begin position="256"/>
        <end position="275"/>
    </location>
</feature>
<dbReference type="SUPFAM" id="SSF46785">
    <property type="entry name" value="Winged helix' DNA-binding domain"/>
    <property type="match status" value="1"/>
</dbReference>
<keyword evidence="3" id="KW-0804">Transcription</keyword>
<dbReference type="PROSITE" id="PS51000">
    <property type="entry name" value="HTH_DEOR_2"/>
    <property type="match status" value="1"/>
</dbReference>
<dbReference type="PROSITE" id="PS00894">
    <property type="entry name" value="HTH_DEOR_1"/>
    <property type="match status" value="1"/>
</dbReference>